<dbReference type="PIRSF" id="PIRSF031900">
    <property type="entry name" value="UCP031900"/>
    <property type="match status" value="1"/>
</dbReference>
<dbReference type="STRING" id="1915074.SPHI_13050"/>
<protein>
    <recommendedName>
        <fullName evidence="1">Phytase-like domain-containing protein</fullName>
    </recommendedName>
</protein>
<evidence type="ECO:0000313" key="3">
    <source>
        <dbReference type="Proteomes" id="UP000188729"/>
    </source>
</evidence>
<comment type="caution">
    <text evidence="2">The sequence shown here is derived from an EMBL/GenBank/DDBJ whole genome shotgun (WGS) entry which is preliminary data.</text>
</comment>
<dbReference type="InterPro" id="IPR014567">
    <property type="entry name" value="UCP031900"/>
</dbReference>
<dbReference type="AlphaFoldDB" id="A0A1V2EV96"/>
<proteinExistence type="predicted"/>
<gene>
    <name evidence="2" type="ORF">SPHI_13050</name>
</gene>
<accession>A0A1V2EV96</accession>
<organism evidence="2 3">
    <name type="scientific">Sphingomonas jeddahensis</name>
    <dbReference type="NCBI Taxonomy" id="1915074"/>
    <lineage>
        <taxon>Bacteria</taxon>
        <taxon>Pseudomonadati</taxon>
        <taxon>Pseudomonadota</taxon>
        <taxon>Alphaproteobacteria</taxon>
        <taxon>Sphingomonadales</taxon>
        <taxon>Sphingomonadaceae</taxon>
        <taxon>Sphingomonas</taxon>
    </lineage>
</organism>
<dbReference type="InterPro" id="IPR027372">
    <property type="entry name" value="Phytase-like_dom"/>
</dbReference>
<reference evidence="2 3" key="1">
    <citation type="submission" date="2016-11" db="EMBL/GenBank/DDBJ databases">
        <title>Genome sequence of Sphingomonas jeddahensis G39.</title>
        <authorList>
            <person name="Poehlein A."/>
            <person name="Wuebbeler J.H."/>
            <person name="Steinbuechel A."/>
            <person name="Daniel R."/>
        </authorList>
    </citation>
    <scope>NUCLEOTIDE SEQUENCE [LARGE SCALE GENOMIC DNA]</scope>
    <source>
        <strain evidence="2 3">G39</strain>
    </source>
</reference>
<dbReference type="OrthoDB" id="9798693at2"/>
<dbReference type="Proteomes" id="UP000188729">
    <property type="component" value="Unassembled WGS sequence"/>
</dbReference>
<feature type="domain" description="Phytase-like" evidence="1">
    <location>
        <begin position="64"/>
        <end position="303"/>
    </location>
</feature>
<name>A0A1V2EV96_9SPHN</name>
<dbReference type="Pfam" id="PF13449">
    <property type="entry name" value="Phytase-like"/>
    <property type="match status" value="1"/>
</dbReference>
<keyword evidence="3" id="KW-1185">Reference proteome</keyword>
<evidence type="ECO:0000313" key="2">
    <source>
        <dbReference type="EMBL" id="ONF96520.1"/>
    </source>
</evidence>
<sequence>MRWLPSILAVLLVVPRYAGDERLPTIGDFPVVRAEPYVPKGGWPQRIGALVPVGGVTLHSYDAAFGGFSALAIREGRALLLNDGGNVLSLALRKGTVVDPRGHVLPDGPGIGWHRRDRDSESLALDPTTGTVWVSFETDNEIWRYSPDLTRPAGQARPEEMRNWEVNQGAESLVRLRDGRFVAIAERKPDRRTRHMLLFSGDPIDSRTRVTPLRLRVPLRYHPSDAAELPNGDLLVLLRRFQYPFRFTAKLLRVPRAALRRGADVEGQVIATLAPPIIGENAEGLTVTREGKRTMLWIVTDNDGMPWRPTYLLKFALAD</sequence>
<evidence type="ECO:0000259" key="1">
    <source>
        <dbReference type="Pfam" id="PF13449"/>
    </source>
</evidence>
<dbReference type="EMBL" id="MPSB01000004">
    <property type="protein sequence ID" value="ONF96520.1"/>
    <property type="molecule type" value="Genomic_DNA"/>
</dbReference>
<dbReference type="SUPFAM" id="SSF101898">
    <property type="entry name" value="NHL repeat"/>
    <property type="match status" value="1"/>
</dbReference>
<dbReference type="RefSeq" id="WP_076744072.1">
    <property type="nucleotide sequence ID" value="NZ_MPSB01000004.1"/>
</dbReference>